<name>A0A7I7T914_9MYCO</name>
<dbReference type="InterPro" id="IPR010221">
    <property type="entry name" value="VCBS_dom"/>
</dbReference>
<feature type="domain" description="RapA2 cadherin-like" evidence="3">
    <location>
        <begin position="45"/>
        <end position="106"/>
    </location>
</feature>
<feature type="region of interest" description="Disordered" evidence="1">
    <location>
        <begin position="1"/>
        <end position="21"/>
    </location>
</feature>
<evidence type="ECO:0000313" key="4">
    <source>
        <dbReference type="EMBL" id="BBY64626.1"/>
    </source>
</evidence>
<evidence type="ECO:0000256" key="2">
    <source>
        <dbReference type="SAM" id="Phobius"/>
    </source>
</evidence>
<feature type="transmembrane region" description="Helical" evidence="2">
    <location>
        <begin position="407"/>
        <end position="428"/>
    </location>
</feature>
<dbReference type="InterPro" id="IPR040853">
    <property type="entry name" value="RapA2_cadherin-like"/>
</dbReference>
<dbReference type="AlphaFoldDB" id="A0A7I7T914"/>
<dbReference type="RefSeq" id="WP_163748484.1">
    <property type="nucleotide sequence ID" value="NZ_AP022596.1"/>
</dbReference>
<accession>A0A7I7T914</accession>
<dbReference type="Proteomes" id="UP000467148">
    <property type="component" value="Chromosome"/>
</dbReference>
<sequence>MAASTSAKMTAASTTGSKTASANADPITALVNALQSYVAGATLLVRRTFFNEAPTVSPVQITGQTTGPITGSIGATDPEGDRLVYKVTQQAHYGTVALNPDGTYTYTPTPGGQCSNTCIDSFTVAATDTGTHINLLNWFRSASTSAAVGVYQQPAGTPRITFTFVYGNGSQFWSSAARAELAATAIYLSSYFVPAYNVDITYKVTGQYSVMGGTLASSGSDLISNDPGFYSTVVQDKILTGTDSNGSAADGTIDWNFGYAWGYNTVSSSQYDFQSTAMHELLHTFGFISVVDKAGNNTNPNWTTFDSFIVNQNGTSVFNGSTFNTAYNSNLTGGNSGLYFGGANAVAAYGGPVPLYTPNPWQSGSSMSHLDDNTFTGSLEKLMNAASDTGLGVRTLSAVEIGIMKDLGYTMVSQSAAGAVLFIGMMFVRRRKQRVAR</sequence>
<proteinExistence type="predicted"/>
<organism evidence="4 5">
    <name type="scientific">Mycolicibacterium helvum</name>
    <dbReference type="NCBI Taxonomy" id="1534349"/>
    <lineage>
        <taxon>Bacteria</taxon>
        <taxon>Bacillati</taxon>
        <taxon>Actinomycetota</taxon>
        <taxon>Actinomycetes</taxon>
        <taxon>Mycobacteriales</taxon>
        <taxon>Mycobacteriaceae</taxon>
        <taxon>Mycolicibacterium</taxon>
    </lineage>
</organism>
<dbReference type="Pfam" id="PF17803">
    <property type="entry name" value="Cadherin_4"/>
    <property type="match status" value="1"/>
</dbReference>
<dbReference type="NCBIfam" id="TIGR01965">
    <property type="entry name" value="VCBS_repeat"/>
    <property type="match status" value="1"/>
</dbReference>
<keyword evidence="2" id="KW-1133">Transmembrane helix</keyword>
<reference evidence="4 5" key="1">
    <citation type="journal article" date="2019" name="Emerg. Microbes Infect.">
        <title>Comprehensive subspecies identification of 175 nontuberculous mycobacteria species based on 7547 genomic profiles.</title>
        <authorList>
            <person name="Matsumoto Y."/>
            <person name="Kinjo T."/>
            <person name="Motooka D."/>
            <person name="Nabeya D."/>
            <person name="Jung N."/>
            <person name="Uechi K."/>
            <person name="Horii T."/>
            <person name="Iida T."/>
            <person name="Fujita J."/>
            <person name="Nakamura S."/>
        </authorList>
    </citation>
    <scope>NUCLEOTIDE SEQUENCE [LARGE SCALE GENOMIC DNA]</scope>
    <source>
        <strain evidence="4 5">JCM 30396</strain>
    </source>
</reference>
<evidence type="ECO:0000259" key="3">
    <source>
        <dbReference type="Pfam" id="PF17803"/>
    </source>
</evidence>
<dbReference type="SUPFAM" id="SSF55486">
    <property type="entry name" value="Metalloproteases ('zincins'), catalytic domain"/>
    <property type="match status" value="1"/>
</dbReference>
<keyword evidence="2" id="KW-0812">Transmembrane</keyword>
<gene>
    <name evidence="4" type="ORF">MHEL_28690</name>
</gene>
<evidence type="ECO:0000313" key="5">
    <source>
        <dbReference type="Proteomes" id="UP000467148"/>
    </source>
</evidence>
<dbReference type="KEGG" id="mhev:MHEL_28690"/>
<dbReference type="EMBL" id="AP022596">
    <property type="protein sequence ID" value="BBY64626.1"/>
    <property type="molecule type" value="Genomic_DNA"/>
</dbReference>
<keyword evidence="2" id="KW-0472">Membrane</keyword>
<evidence type="ECO:0000256" key="1">
    <source>
        <dbReference type="SAM" id="MobiDB-lite"/>
    </source>
</evidence>
<keyword evidence="5" id="KW-1185">Reference proteome</keyword>
<protein>
    <recommendedName>
        <fullName evidence="3">RapA2 cadherin-like domain-containing protein</fullName>
    </recommendedName>
</protein>